<dbReference type="RefSeq" id="WP_070249624.1">
    <property type="nucleotide sequence ID" value="NZ_LROM01000094.1"/>
</dbReference>
<sequence>MKAKTKAVLISALLFPGLGHFVLKRAMRGCLFIVPTLLAIGVLLRTTLTLADQLVAEIQSGALPLDVPVIMARISASGGDDASTNLASLVLVACWLGAILDAWWLARNQ</sequence>
<feature type="transmembrane region" description="Helical" evidence="1">
    <location>
        <begin position="30"/>
        <end position="48"/>
    </location>
</feature>
<organism evidence="3 4">
    <name type="scientific">Duganella phyllosphaerae</name>
    <dbReference type="NCBI Taxonomy" id="762836"/>
    <lineage>
        <taxon>Bacteria</taxon>
        <taxon>Pseudomonadati</taxon>
        <taxon>Pseudomonadota</taxon>
        <taxon>Betaproteobacteria</taxon>
        <taxon>Burkholderiales</taxon>
        <taxon>Oxalobacteraceae</taxon>
        <taxon>Telluria group</taxon>
        <taxon>Duganella</taxon>
    </lineage>
</organism>
<keyword evidence="1" id="KW-0812">Transmembrane</keyword>
<keyword evidence="4" id="KW-1185">Reference proteome</keyword>
<dbReference type="AlphaFoldDB" id="A0A1E7WHB7"/>
<keyword evidence="1" id="KW-0472">Membrane</keyword>
<evidence type="ECO:0000259" key="2">
    <source>
        <dbReference type="Pfam" id="PF20382"/>
    </source>
</evidence>
<dbReference type="PATRIC" id="fig|762836.4.peg.3538"/>
<feature type="domain" description="DUF6677" evidence="2">
    <location>
        <begin position="8"/>
        <end position="79"/>
    </location>
</feature>
<protein>
    <recommendedName>
        <fullName evidence="2">DUF6677 domain-containing protein</fullName>
    </recommendedName>
</protein>
<dbReference type="OrthoDB" id="8704084at2"/>
<dbReference type="Pfam" id="PF20382">
    <property type="entry name" value="DUF6677"/>
    <property type="match status" value="1"/>
</dbReference>
<evidence type="ECO:0000313" key="3">
    <source>
        <dbReference type="EMBL" id="OEZ97812.1"/>
    </source>
</evidence>
<dbReference type="InterPro" id="IPR046499">
    <property type="entry name" value="DUF6677"/>
</dbReference>
<dbReference type="Proteomes" id="UP000175989">
    <property type="component" value="Unassembled WGS sequence"/>
</dbReference>
<accession>A0A1E7WHB7</accession>
<feature type="transmembrane region" description="Helical" evidence="1">
    <location>
        <begin position="86"/>
        <end position="106"/>
    </location>
</feature>
<dbReference type="EMBL" id="LROM01000094">
    <property type="protein sequence ID" value="OEZ97812.1"/>
    <property type="molecule type" value="Genomic_DNA"/>
</dbReference>
<proteinExistence type="predicted"/>
<evidence type="ECO:0000256" key="1">
    <source>
        <dbReference type="SAM" id="Phobius"/>
    </source>
</evidence>
<comment type="caution">
    <text evidence="3">The sequence shown here is derived from an EMBL/GenBank/DDBJ whole genome shotgun (WGS) entry which is preliminary data.</text>
</comment>
<evidence type="ECO:0000313" key="4">
    <source>
        <dbReference type="Proteomes" id="UP000175989"/>
    </source>
</evidence>
<gene>
    <name evidence="3" type="ORF">DUPY_34380</name>
</gene>
<keyword evidence="1" id="KW-1133">Transmembrane helix</keyword>
<reference evidence="4" key="1">
    <citation type="journal article" date="2016" name="Front. Microbiol.">
        <title>Molecular Keys to the Janthinobacterium and Duganella spp. Interaction with the Plant Pathogen Fusarium graminearum.</title>
        <authorList>
            <person name="Haack F.S."/>
            <person name="Poehlein A."/>
            <person name="Kroger C."/>
            <person name="Voigt C.A."/>
            <person name="Piepenbring M."/>
            <person name="Bode H.B."/>
            <person name="Daniel R."/>
            <person name="Schafer W."/>
            <person name="Streit W.R."/>
        </authorList>
    </citation>
    <scope>NUCLEOTIDE SEQUENCE [LARGE SCALE GENOMIC DNA]</scope>
    <source>
        <strain evidence="4">T54</strain>
    </source>
</reference>
<name>A0A1E7WHB7_9BURK</name>